<accession>A0A7R9I4Y3</accession>
<gene>
    <name evidence="1" type="ORF">TBIB3V08_LOCUS8032</name>
</gene>
<reference evidence="1" key="1">
    <citation type="submission" date="2020-11" db="EMBL/GenBank/DDBJ databases">
        <authorList>
            <person name="Tran Van P."/>
        </authorList>
    </citation>
    <scope>NUCLEOTIDE SEQUENCE</scope>
</reference>
<dbReference type="AlphaFoldDB" id="A0A7R9I4Y3"/>
<proteinExistence type="predicted"/>
<dbReference type="EMBL" id="OD567462">
    <property type="protein sequence ID" value="CAD7445683.1"/>
    <property type="molecule type" value="Genomic_DNA"/>
</dbReference>
<name>A0A7R9I4Y3_9NEOP</name>
<sequence>MYLCSFTGQVVSSEVLMASESGCPIEVHRIEIEKCDEMYDKGCHGNKYIPFHRAAYDRKTDEPDDCLDRWQFHLQHE</sequence>
<organism evidence="1">
    <name type="scientific">Timema bartmani</name>
    <dbReference type="NCBI Taxonomy" id="61472"/>
    <lineage>
        <taxon>Eukaryota</taxon>
        <taxon>Metazoa</taxon>
        <taxon>Ecdysozoa</taxon>
        <taxon>Arthropoda</taxon>
        <taxon>Hexapoda</taxon>
        <taxon>Insecta</taxon>
        <taxon>Pterygota</taxon>
        <taxon>Neoptera</taxon>
        <taxon>Polyneoptera</taxon>
        <taxon>Phasmatodea</taxon>
        <taxon>Timematodea</taxon>
        <taxon>Timematoidea</taxon>
        <taxon>Timematidae</taxon>
        <taxon>Timema</taxon>
    </lineage>
</organism>
<evidence type="ECO:0000313" key="1">
    <source>
        <dbReference type="EMBL" id="CAD7445683.1"/>
    </source>
</evidence>
<protein>
    <submittedName>
        <fullName evidence="1">Uncharacterized protein</fullName>
    </submittedName>
</protein>